<gene>
    <name evidence="3" type="ORF">J9309_12430</name>
</gene>
<feature type="transmembrane region" description="Helical" evidence="1">
    <location>
        <begin position="147"/>
        <end position="166"/>
    </location>
</feature>
<dbReference type="Pfam" id="PF14219">
    <property type="entry name" value="DUF4328"/>
    <property type="match status" value="1"/>
</dbReference>
<organism evidence="3 4">
    <name type="scientific">Faecalibacter bovis</name>
    <dbReference type="NCBI Taxonomy" id="2898187"/>
    <lineage>
        <taxon>Bacteria</taxon>
        <taxon>Pseudomonadati</taxon>
        <taxon>Bacteroidota</taxon>
        <taxon>Flavobacteriia</taxon>
        <taxon>Flavobacteriales</taxon>
        <taxon>Weeksellaceae</taxon>
        <taxon>Faecalibacter</taxon>
    </lineage>
</organism>
<feature type="transmembrane region" description="Helical" evidence="1">
    <location>
        <begin position="21"/>
        <end position="43"/>
    </location>
</feature>
<keyword evidence="4" id="KW-1185">Reference proteome</keyword>
<keyword evidence="1" id="KW-0812">Transmembrane</keyword>
<evidence type="ECO:0000313" key="3">
    <source>
        <dbReference type="EMBL" id="QTV05559.1"/>
    </source>
</evidence>
<feature type="transmembrane region" description="Helical" evidence="1">
    <location>
        <begin position="186"/>
        <end position="206"/>
    </location>
</feature>
<dbReference type="InterPro" id="IPR025565">
    <property type="entry name" value="DUF4328"/>
</dbReference>
<keyword evidence="1" id="KW-1133">Transmembrane helix</keyword>
<evidence type="ECO:0000256" key="1">
    <source>
        <dbReference type="SAM" id="Phobius"/>
    </source>
</evidence>
<keyword evidence="1" id="KW-0472">Membrane</keyword>
<reference evidence="4" key="2">
    <citation type="submission" date="2021-04" db="EMBL/GenBank/DDBJ databases">
        <title>Taxonomy of Flavobacteriaceae bacterium ZY171143.</title>
        <authorList>
            <person name="Li F."/>
        </authorList>
    </citation>
    <scope>NUCLEOTIDE SEQUENCE [LARGE SCALE GENOMIC DNA]</scope>
    <source>
        <strain evidence="4">ZY171143</strain>
    </source>
</reference>
<reference evidence="3 4" key="1">
    <citation type="journal article" date="2021" name="Int. J. Syst. Evol. Microbiol.">
        <title>Faecalibacter bovis sp. nov., isolated from cow faeces.</title>
        <authorList>
            <person name="Li F."/>
            <person name="Zhao W."/>
            <person name="Hong Q."/>
            <person name="Shao Q."/>
            <person name="Song J."/>
            <person name="Yang S."/>
        </authorList>
    </citation>
    <scope>NUCLEOTIDE SEQUENCE [LARGE SCALE GENOMIC DNA]</scope>
    <source>
        <strain evidence="3 4">ZY171143</strain>
    </source>
</reference>
<dbReference type="Proteomes" id="UP000672011">
    <property type="component" value="Chromosome"/>
</dbReference>
<evidence type="ECO:0000259" key="2">
    <source>
        <dbReference type="Pfam" id="PF14219"/>
    </source>
</evidence>
<sequence length="232" mass="27511">MLLEEKDFTQLRSNRARMKNVLLSFYSLIGLLILNAIFGIYYYFQLIKLNNSDNYDISTIELIYGVLNILLGINIIATVVYFILWFRRSYANLGRIGLYMENKENMAFWGFVIPILNWFKPIKMAKEIDLKYDYLVEELDENHNKNLNNYSIITAWWILFWVDSIYTRITYKIDFETIEQMIEYQLYDIIGFAITLLSAILTILLIQNLGKTQNKLEDLIELETLNSNNDNQ</sequence>
<accession>A0ABX7XCK5</accession>
<dbReference type="RefSeq" id="WP_230476203.1">
    <property type="nucleotide sequence ID" value="NZ_CP072842.1"/>
</dbReference>
<evidence type="ECO:0000313" key="4">
    <source>
        <dbReference type="Proteomes" id="UP000672011"/>
    </source>
</evidence>
<dbReference type="EMBL" id="CP072842">
    <property type="protein sequence ID" value="QTV05559.1"/>
    <property type="molecule type" value="Genomic_DNA"/>
</dbReference>
<proteinExistence type="predicted"/>
<protein>
    <submittedName>
        <fullName evidence="3">DUF4328 domain-containing protein</fullName>
    </submittedName>
</protein>
<name>A0ABX7XCK5_9FLAO</name>
<feature type="transmembrane region" description="Helical" evidence="1">
    <location>
        <begin position="63"/>
        <end position="86"/>
    </location>
</feature>
<feature type="domain" description="DUF4328" evidence="2">
    <location>
        <begin position="58"/>
        <end position="209"/>
    </location>
</feature>